<organism evidence="1 2">
    <name type="scientific">Candidatus Synechococcus spongiarum 15L</name>
    <dbReference type="NCBI Taxonomy" id="1608419"/>
    <lineage>
        <taxon>Bacteria</taxon>
        <taxon>Bacillati</taxon>
        <taxon>Cyanobacteriota</taxon>
        <taxon>Cyanophyceae</taxon>
        <taxon>Synechococcales</taxon>
        <taxon>Synechococcaceae</taxon>
        <taxon>Synechococcus</taxon>
    </lineage>
</organism>
<name>A0A0G8AWH6_9SYNE</name>
<sequence length="86" mass="9422">MKSPLERVSPSPIGPIERRELLSMVARSPVSKSRSDEAGLVAVGTTSGFWESGACLLKASQSQIRLMPVFMEVSGFGIFTLNRWDH</sequence>
<evidence type="ECO:0000313" key="1">
    <source>
        <dbReference type="EMBL" id="KKZ13091.1"/>
    </source>
</evidence>
<dbReference type="EMBL" id="JYFQ01000094">
    <property type="protein sequence ID" value="KKZ13091.1"/>
    <property type="molecule type" value="Genomic_DNA"/>
</dbReference>
<reference evidence="1 2" key="2">
    <citation type="submission" date="2015-05" db="EMBL/GenBank/DDBJ databases">
        <title>Lifestyle Evolution in Cyanobacterial Symbionts of Sponges.</title>
        <authorList>
            <person name="Burgsdorf I."/>
            <person name="Slaby B.M."/>
            <person name="Handley K.M."/>
            <person name="Haber M."/>
            <person name="Blom J."/>
            <person name="Marshall C.W."/>
            <person name="Gilbert J.A."/>
            <person name="Hentschel U."/>
            <person name="Steindler L."/>
        </authorList>
    </citation>
    <scope>NUCLEOTIDE SEQUENCE [LARGE SCALE GENOMIC DNA]</scope>
    <source>
        <strain evidence="1">15L</strain>
    </source>
</reference>
<dbReference type="Proteomes" id="UP000035037">
    <property type="component" value="Unassembled WGS sequence"/>
</dbReference>
<dbReference type="PATRIC" id="fig|1608419.3.peg.2527"/>
<proteinExistence type="predicted"/>
<gene>
    <name evidence="1" type="ORF">TQ37_04840</name>
</gene>
<reference evidence="1 2" key="1">
    <citation type="submission" date="2015-02" db="EMBL/GenBank/DDBJ databases">
        <authorList>
            <person name="Slaby B."/>
            <person name="Hentschel U."/>
        </authorList>
    </citation>
    <scope>NUCLEOTIDE SEQUENCE [LARGE SCALE GENOMIC DNA]</scope>
    <source>
        <strain evidence="1">15L</strain>
    </source>
</reference>
<protein>
    <submittedName>
        <fullName evidence="1">Uncharacterized protein</fullName>
    </submittedName>
</protein>
<accession>A0A0G8AWH6</accession>
<evidence type="ECO:0000313" key="2">
    <source>
        <dbReference type="Proteomes" id="UP000035037"/>
    </source>
</evidence>
<dbReference type="AlphaFoldDB" id="A0A0G8AWH6"/>
<comment type="caution">
    <text evidence="1">The sequence shown here is derived from an EMBL/GenBank/DDBJ whole genome shotgun (WGS) entry which is preliminary data.</text>
</comment>